<feature type="compositionally biased region" description="Basic residues" evidence="1">
    <location>
        <begin position="1"/>
        <end position="13"/>
    </location>
</feature>
<dbReference type="Gene3D" id="2.10.109.10">
    <property type="entry name" value="Umud Fragment, subunit A"/>
    <property type="match status" value="1"/>
</dbReference>
<comment type="caution">
    <text evidence="3">The sequence shown here is derived from an EMBL/GenBank/DDBJ whole genome shotgun (WGS) entry which is preliminary data.</text>
</comment>
<protein>
    <submittedName>
        <fullName evidence="3">SOS-response transcriptional regulator UmuD-like protein</fullName>
    </submittedName>
</protein>
<reference evidence="3" key="2">
    <citation type="submission" date="2020-09" db="EMBL/GenBank/DDBJ databases">
        <authorList>
            <person name="Sun Q."/>
            <person name="Zhou Y."/>
        </authorList>
    </citation>
    <scope>NUCLEOTIDE SEQUENCE</scope>
    <source>
        <strain evidence="3">CGMCC 1.12924</strain>
    </source>
</reference>
<feature type="region of interest" description="Disordered" evidence="1">
    <location>
        <begin position="1"/>
        <end position="27"/>
    </location>
</feature>
<name>A0A8J2V7K4_9FLAO</name>
<keyword evidence="4" id="KW-1185">Reference proteome</keyword>
<dbReference type="InterPro" id="IPR015927">
    <property type="entry name" value="Peptidase_S24_S26A/B/C"/>
</dbReference>
<dbReference type="InterPro" id="IPR036286">
    <property type="entry name" value="LexA/Signal_pep-like_sf"/>
</dbReference>
<sequence>MNQIKQLKKKHQRHTPEVSKQTGFPSAATHYAEQPIDLHDELVDNRDATFFIRVKGRDLELFRIYDNDVLIVDRSRAPQNNRLAVVVEDGDFFIREIQLQNLDKEYVLWGVITYIIHKV</sequence>
<evidence type="ECO:0000313" key="4">
    <source>
        <dbReference type="Proteomes" id="UP000652231"/>
    </source>
</evidence>
<evidence type="ECO:0000259" key="2">
    <source>
        <dbReference type="Pfam" id="PF00717"/>
    </source>
</evidence>
<reference evidence="3" key="1">
    <citation type="journal article" date="2014" name="Int. J. Syst. Evol. Microbiol.">
        <title>Complete genome sequence of Corynebacterium casei LMG S-19264T (=DSM 44701T), isolated from a smear-ripened cheese.</title>
        <authorList>
            <consortium name="US DOE Joint Genome Institute (JGI-PGF)"/>
            <person name="Walter F."/>
            <person name="Albersmeier A."/>
            <person name="Kalinowski J."/>
            <person name="Ruckert C."/>
        </authorList>
    </citation>
    <scope>NUCLEOTIDE SEQUENCE</scope>
    <source>
        <strain evidence="3">CGMCC 1.12924</strain>
    </source>
</reference>
<dbReference type="EMBL" id="BMGK01000002">
    <property type="protein sequence ID" value="GGD84289.1"/>
    <property type="molecule type" value="Genomic_DNA"/>
</dbReference>
<organism evidence="3 4">
    <name type="scientific">Planktosalinus lacus</name>
    <dbReference type="NCBI Taxonomy" id="1526573"/>
    <lineage>
        <taxon>Bacteria</taxon>
        <taxon>Pseudomonadati</taxon>
        <taxon>Bacteroidota</taxon>
        <taxon>Flavobacteriia</taxon>
        <taxon>Flavobacteriales</taxon>
        <taxon>Flavobacteriaceae</taxon>
        <taxon>Planktosalinus</taxon>
    </lineage>
</organism>
<dbReference type="CDD" id="cd06529">
    <property type="entry name" value="S24_LexA-like"/>
    <property type="match status" value="1"/>
</dbReference>
<dbReference type="Pfam" id="PF00717">
    <property type="entry name" value="Peptidase_S24"/>
    <property type="match status" value="1"/>
</dbReference>
<dbReference type="SUPFAM" id="SSF51306">
    <property type="entry name" value="LexA/Signal peptidase"/>
    <property type="match status" value="1"/>
</dbReference>
<evidence type="ECO:0000313" key="3">
    <source>
        <dbReference type="EMBL" id="GGD84289.1"/>
    </source>
</evidence>
<feature type="domain" description="Peptidase S24/S26A/S26B/S26C" evidence="2">
    <location>
        <begin position="20"/>
        <end position="100"/>
    </location>
</feature>
<gene>
    <name evidence="3" type="ORF">GCM10011312_05400</name>
</gene>
<accession>A0A8J2V7K4</accession>
<dbReference type="InterPro" id="IPR039418">
    <property type="entry name" value="LexA-like"/>
</dbReference>
<dbReference type="AlphaFoldDB" id="A0A8J2V7K4"/>
<dbReference type="RefSeq" id="WP_229741287.1">
    <property type="nucleotide sequence ID" value="NZ_BMGK01000002.1"/>
</dbReference>
<evidence type="ECO:0000256" key="1">
    <source>
        <dbReference type="SAM" id="MobiDB-lite"/>
    </source>
</evidence>
<proteinExistence type="predicted"/>
<dbReference type="Proteomes" id="UP000652231">
    <property type="component" value="Unassembled WGS sequence"/>
</dbReference>